<dbReference type="EMBL" id="JRYR02000001">
    <property type="protein sequence ID" value="OHX67371.1"/>
    <property type="molecule type" value="Genomic_DNA"/>
</dbReference>
<gene>
    <name evidence="1" type="ORF">NH26_13970</name>
</gene>
<dbReference type="STRING" id="915059.NH26_13970"/>
<evidence type="ECO:0000313" key="1">
    <source>
        <dbReference type="EMBL" id="OHX67371.1"/>
    </source>
</evidence>
<organism evidence="1 2">
    <name type="scientific">Flammeovirga pacifica</name>
    <dbReference type="NCBI Taxonomy" id="915059"/>
    <lineage>
        <taxon>Bacteria</taxon>
        <taxon>Pseudomonadati</taxon>
        <taxon>Bacteroidota</taxon>
        <taxon>Cytophagia</taxon>
        <taxon>Cytophagales</taxon>
        <taxon>Flammeovirgaceae</taxon>
        <taxon>Flammeovirga</taxon>
    </lineage>
</organism>
<comment type="caution">
    <text evidence="1">The sequence shown here is derived from an EMBL/GenBank/DDBJ whole genome shotgun (WGS) entry which is preliminary data.</text>
</comment>
<evidence type="ECO:0000313" key="2">
    <source>
        <dbReference type="Proteomes" id="UP000179797"/>
    </source>
</evidence>
<proteinExistence type="predicted"/>
<sequence length="93" mass="10095">MGFKPNQKMAIKKGAGKLKTKAFFTRKRAALMVVITAVAGVFIQNEMAKNVVVTGVEKAYPLTMDPDTAIDRKGDTVMVDQNGVITKKPLIAK</sequence>
<dbReference type="Proteomes" id="UP000179797">
    <property type="component" value="Unassembled WGS sequence"/>
</dbReference>
<name>A0A1S1Z2A2_FLAPC</name>
<reference evidence="1 2" key="1">
    <citation type="journal article" date="2012" name="Int. J. Syst. Evol. Microbiol.">
        <title>Flammeovirga pacifica sp. nov., isolated from deep-sea sediment.</title>
        <authorList>
            <person name="Xu H."/>
            <person name="Fu Y."/>
            <person name="Yang N."/>
            <person name="Ding Z."/>
            <person name="Lai Q."/>
            <person name="Zeng R."/>
        </authorList>
    </citation>
    <scope>NUCLEOTIDE SEQUENCE [LARGE SCALE GENOMIC DNA]</scope>
    <source>
        <strain evidence="2">DSM 24597 / LMG 26175 / WPAGA1</strain>
    </source>
</reference>
<accession>A0A1S1Z2A2</accession>
<protein>
    <submittedName>
        <fullName evidence="1">Uncharacterized protein</fullName>
    </submittedName>
</protein>
<dbReference type="AlphaFoldDB" id="A0A1S1Z2A2"/>
<keyword evidence="2" id="KW-1185">Reference proteome</keyword>